<dbReference type="EMBL" id="JRKN01000014">
    <property type="protein sequence ID" value="KGJ04147.1"/>
    <property type="molecule type" value="Genomic_DNA"/>
</dbReference>
<dbReference type="GO" id="GO:0030026">
    <property type="term" value="P:intracellular manganese ion homeostasis"/>
    <property type="evidence" value="ECO:0007669"/>
    <property type="project" value="InterPro"/>
</dbReference>
<gene>
    <name evidence="6" type="ORF">IT41_11605</name>
    <name evidence="7" type="ORF">SAMN04487972_11429</name>
</gene>
<reference evidence="6 8" key="1">
    <citation type="submission" date="2014-09" db="EMBL/GenBank/DDBJ databases">
        <authorList>
            <person name="McGinnis J.M."/>
            <person name="Wolfgang W.J."/>
        </authorList>
    </citation>
    <scope>NUCLEOTIDE SEQUENCE [LARGE SCALE GENOMIC DNA]</scope>
    <source>
        <strain evidence="6 8">JCM 14014</strain>
    </source>
</reference>
<keyword evidence="4 5" id="KW-0472">Membrane</keyword>
<evidence type="ECO:0000256" key="4">
    <source>
        <dbReference type="ARBA" id="ARBA00023136"/>
    </source>
</evidence>
<dbReference type="AlphaFoldDB" id="A0A099F1W6"/>
<reference evidence="6 8" key="2">
    <citation type="submission" date="2014-10" db="EMBL/GenBank/DDBJ databases">
        <title>Paracoccus sanguinis sp. nov., isolated from clinical specimens of New York State patients.</title>
        <authorList>
            <person name="Mingle L.A."/>
            <person name="Cole J.A."/>
            <person name="Lapierre P."/>
            <person name="Musser K.A."/>
        </authorList>
    </citation>
    <scope>NUCLEOTIDE SEQUENCE [LARGE SCALE GENOMIC DNA]</scope>
    <source>
        <strain evidence="6 8">JCM 14014</strain>
    </source>
</reference>
<dbReference type="PANTHER" id="PTHR31851">
    <property type="entry name" value="FE(2+)/MN(2+) TRANSPORTER PCL1"/>
    <property type="match status" value="1"/>
</dbReference>
<dbReference type="Proteomes" id="UP000029846">
    <property type="component" value="Unassembled WGS sequence"/>
</dbReference>
<dbReference type="Proteomes" id="UP000182312">
    <property type="component" value="Unassembled WGS sequence"/>
</dbReference>
<comment type="subcellular location">
    <subcellularLocation>
        <location evidence="1">Endomembrane system</location>
        <topology evidence="1">Multi-pass membrane protein</topology>
    </subcellularLocation>
</comment>
<feature type="transmembrane region" description="Helical" evidence="5">
    <location>
        <begin position="152"/>
        <end position="172"/>
    </location>
</feature>
<feature type="transmembrane region" description="Helical" evidence="5">
    <location>
        <begin position="51"/>
        <end position="73"/>
    </location>
</feature>
<feature type="transmembrane region" description="Helical" evidence="5">
    <location>
        <begin position="178"/>
        <end position="201"/>
    </location>
</feature>
<evidence type="ECO:0000313" key="8">
    <source>
        <dbReference type="Proteomes" id="UP000029846"/>
    </source>
</evidence>
<feature type="transmembrane region" description="Helical" evidence="5">
    <location>
        <begin position="20"/>
        <end position="45"/>
    </location>
</feature>
<dbReference type="EMBL" id="FOJO01000014">
    <property type="protein sequence ID" value="SFA55751.1"/>
    <property type="molecule type" value="Genomic_DNA"/>
</dbReference>
<keyword evidence="3 5" id="KW-1133">Transmembrane helix</keyword>
<protein>
    <submittedName>
        <fullName evidence="6">Membrane protein</fullName>
    </submittedName>
    <submittedName>
        <fullName evidence="7">Predicted Fe2+/Mn2+ transporter, VIT1/CCC1 family</fullName>
    </submittedName>
</protein>
<dbReference type="RefSeq" id="WP_036741369.1">
    <property type="nucleotide sequence ID" value="NZ_FOJO01000014.1"/>
</dbReference>
<keyword evidence="8" id="KW-1185">Reference proteome</keyword>
<dbReference type="OrthoDB" id="9789677at2"/>
<evidence type="ECO:0000256" key="5">
    <source>
        <dbReference type="SAM" id="Phobius"/>
    </source>
</evidence>
<keyword evidence="2 5" id="KW-0812">Transmembrane</keyword>
<proteinExistence type="predicted"/>
<dbReference type="eggNOG" id="COG1814">
    <property type="taxonomic scope" value="Bacteria"/>
</dbReference>
<dbReference type="GO" id="GO:0005384">
    <property type="term" value="F:manganese ion transmembrane transporter activity"/>
    <property type="evidence" value="ECO:0007669"/>
    <property type="project" value="InterPro"/>
</dbReference>
<dbReference type="GO" id="GO:0012505">
    <property type="term" value="C:endomembrane system"/>
    <property type="evidence" value="ECO:0007669"/>
    <property type="project" value="UniProtKB-SubCell"/>
</dbReference>
<evidence type="ECO:0000313" key="6">
    <source>
        <dbReference type="EMBL" id="KGJ04147.1"/>
    </source>
</evidence>
<evidence type="ECO:0000313" key="9">
    <source>
        <dbReference type="Proteomes" id="UP000182312"/>
    </source>
</evidence>
<dbReference type="InterPro" id="IPR008217">
    <property type="entry name" value="Ccc1_fam"/>
</dbReference>
<dbReference type="CDD" id="cd02432">
    <property type="entry name" value="Nodulin-21_like_1"/>
    <property type="match status" value="1"/>
</dbReference>
<reference evidence="7 9" key="3">
    <citation type="submission" date="2016-10" db="EMBL/GenBank/DDBJ databases">
        <authorList>
            <person name="de Groot N.N."/>
        </authorList>
    </citation>
    <scope>NUCLEOTIDE SEQUENCE [LARGE SCALE GENOMIC DNA]</scope>
    <source>
        <strain evidence="7 9">CGMCC 1.6117</strain>
    </source>
</reference>
<evidence type="ECO:0000256" key="2">
    <source>
        <dbReference type="ARBA" id="ARBA00022692"/>
    </source>
</evidence>
<name>A0A099F1W6_9RHOB</name>
<evidence type="ECO:0000313" key="7">
    <source>
        <dbReference type="EMBL" id="SFA55751.1"/>
    </source>
</evidence>
<accession>A0A099F1W6</accession>
<organism evidence="6 8">
    <name type="scientific">Paracoccus halophilus</name>
    <dbReference type="NCBI Taxonomy" id="376733"/>
    <lineage>
        <taxon>Bacteria</taxon>
        <taxon>Pseudomonadati</taxon>
        <taxon>Pseudomonadota</taxon>
        <taxon>Alphaproteobacteria</taxon>
        <taxon>Rhodobacterales</taxon>
        <taxon>Paracoccaceae</taxon>
        <taxon>Paracoccus</taxon>
    </lineage>
</organism>
<evidence type="ECO:0000256" key="1">
    <source>
        <dbReference type="ARBA" id="ARBA00004127"/>
    </source>
</evidence>
<sequence length="235" mass="23706">MTKPDSAHPDDPHYVDRMGWLRAAVLGANDGIVSVGALIVGVAAADPAPETVLLAGSAGLISGAMSMAAGEYVSVSSQSDTERADIARERKALRDMPREELAELAAIYESRGMSPATALQAAREVTEYDPLAAHVRDELGLSEASAANPLQAALASALTFSLAAAMPLIASVLAPAGLVIPCVMAAVLLALALLGALGAWAGGAPPGRAMLRVVAGGLFAMAVTAGIGRLFGIAI</sequence>
<evidence type="ECO:0000256" key="3">
    <source>
        <dbReference type="ARBA" id="ARBA00022989"/>
    </source>
</evidence>
<feature type="transmembrane region" description="Helical" evidence="5">
    <location>
        <begin position="213"/>
        <end position="234"/>
    </location>
</feature>
<dbReference type="Pfam" id="PF01988">
    <property type="entry name" value="VIT1"/>
    <property type="match status" value="1"/>
</dbReference>
<dbReference type="STRING" id="376733.SAMN04487972_11429"/>